<dbReference type="CDD" id="cd00144">
    <property type="entry name" value="MPP_PPP_family"/>
    <property type="match status" value="1"/>
</dbReference>
<dbReference type="SMART" id="SM00156">
    <property type="entry name" value="PP2Ac"/>
    <property type="match status" value="1"/>
</dbReference>
<keyword evidence="4" id="KW-0378">Hydrolase</keyword>
<evidence type="ECO:0000256" key="3">
    <source>
        <dbReference type="ARBA" id="ARBA00022723"/>
    </source>
</evidence>
<comment type="caution">
    <text evidence="10">The sequence shown here is derived from an EMBL/GenBank/DDBJ whole genome shotgun (WGS) entry which is preliminary data.</text>
</comment>
<name>A0ABR2K530_9EUKA</name>
<evidence type="ECO:0000256" key="2">
    <source>
        <dbReference type="ARBA" id="ARBA00013081"/>
    </source>
</evidence>
<organism evidence="10 11">
    <name type="scientific">Tritrichomonas musculus</name>
    <dbReference type="NCBI Taxonomy" id="1915356"/>
    <lineage>
        <taxon>Eukaryota</taxon>
        <taxon>Metamonada</taxon>
        <taxon>Parabasalia</taxon>
        <taxon>Tritrichomonadida</taxon>
        <taxon>Tritrichomonadidae</taxon>
        <taxon>Tritrichomonas</taxon>
    </lineage>
</organism>
<evidence type="ECO:0000256" key="4">
    <source>
        <dbReference type="ARBA" id="ARBA00022801"/>
    </source>
</evidence>
<evidence type="ECO:0000256" key="1">
    <source>
        <dbReference type="ARBA" id="ARBA00001936"/>
    </source>
</evidence>
<accession>A0ABR2K530</accession>
<evidence type="ECO:0000259" key="9">
    <source>
        <dbReference type="SMART" id="SM00156"/>
    </source>
</evidence>
<evidence type="ECO:0000313" key="11">
    <source>
        <dbReference type="Proteomes" id="UP001470230"/>
    </source>
</evidence>
<dbReference type="EMBL" id="JAPFFF010000007">
    <property type="protein sequence ID" value="KAK8885918.1"/>
    <property type="molecule type" value="Genomic_DNA"/>
</dbReference>
<dbReference type="InterPro" id="IPR029052">
    <property type="entry name" value="Metallo-depent_PP-like"/>
</dbReference>
<dbReference type="PANTHER" id="PTHR11668">
    <property type="entry name" value="SERINE/THREONINE PROTEIN PHOSPHATASE"/>
    <property type="match status" value="1"/>
</dbReference>
<dbReference type="Gene3D" id="3.60.21.10">
    <property type="match status" value="1"/>
</dbReference>
<dbReference type="Pfam" id="PF00149">
    <property type="entry name" value="Metallophos"/>
    <property type="match status" value="1"/>
</dbReference>
<dbReference type="InterPro" id="IPR050341">
    <property type="entry name" value="PP1_catalytic_subunit"/>
</dbReference>
<keyword evidence="3" id="KW-0479">Metal-binding</keyword>
<keyword evidence="6" id="KW-0464">Manganese</keyword>
<evidence type="ECO:0000256" key="8">
    <source>
        <dbReference type="ARBA" id="ARBA00048336"/>
    </source>
</evidence>
<dbReference type="EC" id="3.1.3.16" evidence="2"/>
<evidence type="ECO:0000256" key="5">
    <source>
        <dbReference type="ARBA" id="ARBA00022912"/>
    </source>
</evidence>
<evidence type="ECO:0000256" key="7">
    <source>
        <dbReference type="ARBA" id="ARBA00047761"/>
    </source>
</evidence>
<dbReference type="InterPro" id="IPR004843">
    <property type="entry name" value="Calcineurin-like_PHP"/>
</dbReference>
<keyword evidence="5" id="KW-0904">Protein phosphatase</keyword>
<comment type="catalytic activity">
    <reaction evidence="7">
        <text>O-phospho-L-seryl-[protein] + H2O = L-seryl-[protein] + phosphate</text>
        <dbReference type="Rhea" id="RHEA:20629"/>
        <dbReference type="Rhea" id="RHEA-COMP:9863"/>
        <dbReference type="Rhea" id="RHEA-COMP:11604"/>
        <dbReference type="ChEBI" id="CHEBI:15377"/>
        <dbReference type="ChEBI" id="CHEBI:29999"/>
        <dbReference type="ChEBI" id="CHEBI:43474"/>
        <dbReference type="ChEBI" id="CHEBI:83421"/>
        <dbReference type="EC" id="3.1.3.16"/>
    </reaction>
</comment>
<evidence type="ECO:0000256" key="6">
    <source>
        <dbReference type="ARBA" id="ARBA00023211"/>
    </source>
</evidence>
<proteinExistence type="predicted"/>
<comment type="cofactor">
    <cofactor evidence="1">
        <name>Mn(2+)</name>
        <dbReference type="ChEBI" id="CHEBI:29035"/>
    </cofactor>
</comment>
<dbReference type="InterPro" id="IPR006186">
    <property type="entry name" value="Ser/Thr-sp_prot-phosphatase"/>
</dbReference>
<protein>
    <recommendedName>
        <fullName evidence="2">protein-serine/threonine phosphatase</fullName>
        <ecNumber evidence="2">3.1.3.16</ecNumber>
    </recommendedName>
</protein>
<gene>
    <name evidence="10" type="ORF">M9Y10_041376</name>
</gene>
<evidence type="ECO:0000313" key="10">
    <source>
        <dbReference type="EMBL" id="KAK8885918.1"/>
    </source>
</evidence>
<reference evidence="10 11" key="1">
    <citation type="submission" date="2024-04" db="EMBL/GenBank/DDBJ databases">
        <title>Tritrichomonas musculus Genome.</title>
        <authorList>
            <person name="Alves-Ferreira E."/>
            <person name="Grigg M."/>
            <person name="Lorenzi H."/>
            <person name="Galac M."/>
        </authorList>
    </citation>
    <scope>NUCLEOTIDE SEQUENCE [LARGE SCALE GENOMIC DNA]</scope>
    <source>
        <strain evidence="10 11">EAF2021</strain>
    </source>
</reference>
<keyword evidence="11" id="KW-1185">Reference proteome</keyword>
<dbReference type="PANTHER" id="PTHR11668:SF300">
    <property type="entry name" value="SERINE_THREONINE-PROTEIN PHOSPHATASE"/>
    <property type="match status" value="1"/>
</dbReference>
<comment type="catalytic activity">
    <reaction evidence="8">
        <text>O-phospho-L-threonyl-[protein] + H2O = L-threonyl-[protein] + phosphate</text>
        <dbReference type="Rhea" id="RHEA:47004"/>
        <dbReference type="Rhea" id="RHEA-COMP:11060"/>
        <dbReference type="Rhea" id="RHEA-COMP:11605"/>
        <dbReference type="ChEBI" id="CHEBI:15377"/>
        <dbReference type="ChEBI" id="CHEBI:30013"/>
        <dbReference type="ChEBI" id="CHEBI:43474"/>
        <dbReference type="ChEBI" id="CHEBI:61977"/>
        <dbReference type="EC" id="3.1.3.16"/>
    </reaction>
</comment>
<sequence>MEASTADILVLEAFEKVVGSLFPSPSAVTSSISFPKFPPDVLSTLIDLAMTRFQNQSTVIEIPLGTYIIGDIHGNIHDLLRILGTIGDFLPRQSNVRDQSINSDVLLTSDGNLIDNSEIQNQTKLLFLGNYIGQGQFSLEVITLLFALTVAYPNNFYLIRGCDEFKDTNEQSGFKSELISEYGRKNDIYDRLNKAFSYLPLAAIVGGSTICIHGGLSSKLSMTSQIQSIQRPLKNCENILVSDLLWSNPSTDTMTYKASYDGKGCFFGQQSTSLFLKNNRYIRIIRGHQCNADGVQPFFNGLGFTVFSSSNSDSNYLIGFIRINLKNKVIIYRLPQSTEKYDRSKTVFQSILDEVQMTFSNVLKMNYFTYKENNTNDDSNNNNDCKNRTTFKCCKNDFLLYPSSLSSTFDSKRMLKKKRASLSGNISQLKASTLPPGFILAKRKLPKTSISSSSMARLPKKRFSDNISNVSIKGKRSSSAKLPTL</sequence>
<dbReference type="PRINTS" id="PR00114">
    <property type="entry name" value="STPHPHTASE"/>
</dbReference>
<dbReference type="Proteomes" id="UP001470230">
    <property type="component" value="Unassembled WGS sequence"/>
</dbReference>
<feature type="domain" description="Serine/threonine specific protein phosphatases" evidence="9">
    <location>
        <begin position="37"/>
        <end position="336"/>
    </location>
</feature>
<dbReference type="SUPFAM" id="SSF56300">
    <property type="entry name" value="Metallo-dependent phosphatases"/>
    <property type="match status" value="1"/>
</dbReference>